<organism evidence="1 2">
    <name type="scientific">Streptomyces cupreus</name>
    <dbReference type="NCBI Taxonomy" id="2759956"/>
    <lineage>
        <taxon>Bacteria</taxon>
        <taxon>Bacillati</taxon>
        <taxon>Actinomycetota</taxon>
        <taxon>Actinomycetes</taxon>
        <taxon>Kitasatosporales</taxon>
        <taxon>Streptomycetaceae</taxon>
        <taxon>Streptomyces</taxon>
    </lineage>
</organism>
<evidence type="ECO:0008006" key="3">
    <source>
        <dbReference type="Google" id="ProtNLM"/>
    </source>
</evidence>
<accession>A0A7X1J8A6</accession>
<proteinExistence type="predicted"/>
<reference evidence="1 2" key="1">
    <citation type="submission" date="2020-08" db="EMBL/GenBank/DDBJ databases">
        <title>Streptomyces sp. PSKA01 genome sequencing and assembly.</title>
        <authorList>
            <person name="Mandal S."/>
            <person name="Maiti P.K."/>
            <person name="Das P."/>
        </authorList>
    </citation>
    <scope>NUCLEOTIDE SEQUENCE [LARGE SCALE GENOMIC DNA]</scope>
    <source>
        <strain evidence="1 2">PSKA01</strain>
    </source>
</reference>
<evidence type="ECO:0000313" key="2">
    <source>
        <dbReference type="Proteomes" id="UP000584670"/>
    </source>
</evidence>
<dbReference type="RefSeq" id="WP_186283411.1">
    <property type="nucleotide sequence ID" value="NZ_JACMSF010000018.1"/>
</dbReference>
<dbReference type="Gene3D" id="2.60.120.1110">
    <property type="match status" value="1"/>
</dbReference>
<name>A0A7X1J8A6_9ACTN</name>
<gene>
    <name evidence="1" type="ORF">H4N64_18235</name>
</gene>
<sequence>MPTIQALAGGNLPNQAQLSNAQTGNGASTNIVDRGAVTERPALLKVTTTVGATPTCTYAIEGSADGTNWFAVAYADSATPETVSVATFAITTATTAYKILRPGHPWRYLRITYSANTNVTNTADLYAF</sequence>
<comment type="caution">
    <text evidence="1">The sequence shown here is derived from an EMBL/GenBank/DDBJ whole genome shotgun (WGS) entry which is preliminary data.</text>
</comment>
<dbReference type="AlphaFoldDB" id="A0A7X1J8A6"/>
<dbReference type="EMBL" id="JACMSF010000018">
    <property type="protein sequence ID" value="MBC2903522.1"/>
    <property type="molecule type" value="Genomic_DNA"/>
</dbReference>
<dbReference type="Proteomes" id="UP000584670">
    <property type="component" value="Unassembled WGS sequence"/>
</dbReference>
<evidence type="ECO:0000313" key="1">
    <source>
        <dbReference type="EMBL" id="MBC2903522.1"/>
    </source>
</evidence>
<protein>
    <recommendedName>
        <fullName evidence="3">Discoidin domain-containing protein</fullName>
    </recommendedName>
</protein>
<keyword evidence="2" id="KW-1185">Reference proteome</keyword>